<dbReference type="Gene3D" id="3.40.47.10">
    <property type="match status" value="1"/>
</dbReference>
<dbReference type="Proteomes" id="UP001500711">
    <property type="component" value="Unassembled WGS sequence"/>
</dbReference>
<dbReference type="InterPro" id="IPR009081">
    <property type="entry name" value="PP-bd_ACP"/>
</dbReference>
<proteinExistence type="predicted"/>
<evidence type="ECO:0000259" key="6">
    <source>
        <dbReference type="PROSITE" id="PS52004"/>
    </source>
</evidence>
<feature type="compositionally biased region" description="Low complexity" evidence="4">
    <location>
        <begin position="952"/>
        <end position="963"/>
    </location>
</feature>
<dbReference type="Pfam" id="PF02801">
    <property type="entry name" value="Ketoacyl-synt_C"/>
    <property type="match status" value="1"/>
</dbReference>
<protein>
    <recommendedName>
        <fullName evidence="9">Polyketide-type polyunsaturated fatty acid synthase PfaA</fullName>
    </recommendedName>
</protein>
<dbReference type="InterPro" id="IPR001227">
    <property type="entry name" value="Ac_transferase_dom_sf"/>
</dbReference>
<comment type="caution">
    <text evidence="7">The sequence shown here is derived from an EMBL/GenBank/DDBJ whole genome shotgun (WGS) entry which is preliminary data.</text>
</comment>
<dbReference type="RefSeq" id="WP_346136714.1">
    <property type="nucleotide sequence ID" value="NZ_BAABBE010000049.1"/>
</dbReference>
<dbReference type="PROSITE" id="PS52004">
    <property type="entry name" value="KS3_2"/>
    <property type="match status" value="1"/>
</dbReference>
<feature type="compositionally biased region" description="Polar residues" evidence="4">
    <location>
        <begin position="903"/>
        <end position="913"/>
    </location>
</feature>
<evidence type="ECO:0000256" key="2">
    <source>
        <dbReference type="ARBA" id="ARBA00022553"/>
    </source>
</evidence>
<dbReference type="InterPro" id="IPR036736">
    <property type="entry name" value="ACP-like_sf"/>
</dbReference>
<dbReference type="Pfam" id="PF08659">
    <property type="entry name" value="KR"/>
    <property type="match status" value="1"/>
</dbReference>
<dbReference type="Gene3D" id="3.40.50.720">
    <property type="entry name" value="NAD(P)-binding Rossmann-like Domain"/>
    <property type="match status" value="1"/>
</dbReference>
<dbReference type="SMART" id="SM00825">
    <property type="entry name" value="PKS_KS"/>
    <property type="match status" value="1"/>
</dbReference>
<dbReference type="Gene3D" id="1.10.1200.10">
    <property type="entry name" value="ACP-like"/>
    <property type="match status" value="1"/>
</dbReference>
<accession>A0ABP7CAI2</accession>
<dbReference type="EMBL" id="BAABBE010000049">
    <property type="protein sequence ID" value="GAA3685162.1"/>
    <property type="molecule type" value="Genomic_DNA"/>
</dbReference>
<gene>
    <name evidence="7" type="ORF">GCM10022267_84960</name>
</gene>
<dbReference type="SUPFAM" id="SSF51735">
    <property type="entry name" value="NAD(P)-binding Rossmann-fold domains"/>
    <property type="match status" value="1"/>
</dbReference>
<dbReference type="SUPFAM" id="SSF55048">
    <property type="entry name" value="Probable ACP-binding domain of malonyl-CoA ACP transacylase"/>
    <property type="match status" value="1"/>
</dbReference>
<dbReference type="SUPFAM" id="SSF52151">
    <property type="entry name" value="FabD/lysophospholipase-like"/>
    <property type="match status" value="1"/>
</dbReference>
<dbReference type="PANTHER" id="PTHR43074:SF1">
    <property type="entry name" value="BETA-KETOACYL SYNTHASE FAMILY PROTEIN-RELATED"/>
    <property type="match status" value="1"/>
</dbReference>
<organism evidence="7 8">
    <name type="scientific">Lentzea roselyniae</name>
    <dbReference type="NCBI Taxonomy" id="531940"/>
    <lineage>
        <taxon>Bacteria</taxon>
        <taxon>Bacillati</taxon>
        <taxon>Actinomycetota</taxon>
        <taxon>Actinomycetes</taxon>
        <taxon>Pseudonocardiales</taxon>
        <taxon>Pseudonocardiaceae</taxon>
        <taxon>Lentzea</taxon>
    </lineage>
</organism>
<dbReference type="PROSITE" id="PS50075">
    <property type="entry name" value="CARRIER"/>
    <property type="match status" value="1"/>
</dbReference>
<evidence type="ECO:0000313" key="8">
    <source>
        <dbReference type="Proteomes" id="UP001500711"/>
    </source>
</evidence>
<evidence type="ECO:0000256" key="4">
    <source>
        <dbReference type="SAM" id="MobiDB-lite"/>
    </source>
</evidence>
<dbReference type="Pfam" id="PF00109">
    <property type="entry name" value="ketoacyl-synt"/>
    <property type="match status" value="1"/>
</dbReference>
<dbReference type="Pfam" id="PF00550">
    <property type="entry name" value="PP-binding"/>
    <property type="match status" value="1"/>
</dbReference>
<dbReference type="Pfam" id="PF00698">
    <property type="entry name" value="Acyl_transf_1"/>
    <property type="match status" value="1"/>
</dbReference>
<name>A0ABP7CAI2_9PSEU</name>
<dbReference type="InterPro" id="IPR014030">
    <property type="entry name" value="Ketoacyl_synth_N"/>
</dbReference>
<dbReference type="SUPFAM" id="SSF47336">
    <property type="entry name" value="ACP-like"/>
    <property type="match status" value="1"/>
</dbReference>
<evidence type="ECO:0008006" key="9">
    <source>
        <dbReference type="Google" id="ProtNLM"/>
    </source>
</evidence>
<dbReference type="InterPro" id="IPR020841">
    <property type="entry name" value="PKS_Beta-ketoAc_synthase_dom"/>
</dbReference>
<dbReference type="InterPro" id="IPR052568">
    <property type="entry name" value="PKS-FAS_Synthase"/>
</dbReference>
<dbReference type="CDD" id="cd00833">
    <property type="entry name" value="PKS"/>
    <property type="match status" value="1"/>
</dbReference>
<keyword evidence="2" id="KW-0597">Phosphoprotein</keyword>
<dbReference type="PROSITE" id="PS00606">
    <property type="entry name" value="KS3_1"/>
    <property type="match status" value="1"/>
</dbReference>
<dbReference type="Gene3D" id="3.40.366.10">
    <property type="entry name" value="Malonyl-Coenzyme A Acyl Carrier Protein, domain 2"/>
    <property type="match status" value="1"/>
</dbReference>
<dbReference type="InterPro" id="IPR016039">
    <property type="entry name" value="Thiolase-like"/>
</dbReference>
<feature type="region of interest" description="Disordered" evidence="4">
    <location>
        <begin position="903"/>
        <end position="966"/>
    </location>
</feature>
<evidence type="ECO:0000256" key="1">
    <source>
        <dbReference type="ARBA" id="ARBA00022450"/>
    </source>
</evidence>
<evidence type="ECO:0000313" key="7">
    <source>
        <dbReference type="EMBL" id="GAA3685162.1"/>
    </source>
</evidence>
<keyword evidence="3" id="KW-0808">Transferase</keyword>
<dbReference type="InterPro" id="IPR016035">
    <property type="entry name" value="Acyl_Trfase/lysoPLipase"/>
</dbReference>
<dbReference type="InterPro" id="IPR057326">
    <property type="entry name" value="KR_dom"/>
</dbReference>
<dbReference type="InterPro" id="IPR036291">
    <property type="entry name" value="NAD(P)-bd_dom_sf"/>
</dbReference>
<dbReference type="InterPro" id="IPR018201">
    <property type="entry name" value="Ketoacyl_synth_AS"/>
</dbReference>
<keyword evidence="1" id="KW-0596">Phosphopantetheine</keyword>
<feature type="compositionally biased region" description="Pro residues" evidence="4">
    <location>
        <begin position="919"/>
        <end position="933"/>
    </location>
</feature>
<feature type="domain" description="Ketosynthase family 3 (KS3)" evidence="6">
    <location>
        <begin position="7"/>
        <end position="461"/>
    </location>
</feature>
<dbReference type="SMART" id="SM00822">
    <property type="entry name" value="PKS_KR"/>
    <property type="match status" value="1"/>
</dbReference>
<keyword evidence="8" id="KW-1185">Reference proteome</keyword>
<dbReference type="InterPro" id="IPR014031">
    <property type="entry name" value="Ketoacyl_synth_C"/>
</dbReference>
<feature type="domain" description="Carrier" evidence="5">
    <location>
        <begin position="970"/>
        <end position="1047"/>
    </location>
</feature>
<dbReference type="InterPro" id="IPR013968">
    <property type="entry name" value="PKS_KR"/>
</dbReference>
<reference evidence="8" key="1">
    <citation type="journal article" date="2019" name="Int. J. Syst. Evol. Microbiol.">
        <title>The Global Catalogue of Microorganisms (GCM) 10K type strain sequencing project: providing services to taxonomists for standard genome sequencing and annotation.</title>
        <authorList>
            <consortium name="The Broad Institute Genomics Platform"/>
            <consortium name="The Broad Institute Genome Sequencing Center for Infectious Disease"/>
            <person name="Wu L."/>
            <person name="Ma J."/>
        </authorList>
    </citation>
    <scope>NUCLEOTIDE SEQUENCE [LARGE SCALE GENOMIC DNA]</scope>
    <source>
        <strain evidence="8">JCM 17494</strain>
    </source>
</reference>
<evidence type="ECO:0000256" key="3">
    <source>
        <dbReference type="ARBA" id="ARBA00022679"/>
    </source>
</evidence>
<dbReference type="InterPro" id="IPR016036">
    <property type="entry name" value="Malonyl_transacylase_ACP-bd"/>
</dbReference>
<dbReference type="SUPFAM" id="SSF53901">
    <property type="entry name" value="Thiolase-like"/>
    <property type="match status" value="1"/>
</dbReference>
<sequence length="1532" mass="160254">MSEKKGQTPIAIVGLGALLPGSTGVDAFWRAVVTGRDLITDVPPDRWLPEDHYAADRAASDRTYGRRGAFLPGVDFDPARYGVPPNTLTATDTSQLLALLVADRTLGDAGGLDRLDTERVSVLLGAAQLDMSLRMSHRLEQPVWRKVLRELGLPESQVDAACERIAGHYPAWQEDSFPGLLGNVVAGRIANRFDLHGTNCTVDAACASSFAALSMAIDELSLGRADLVLTGGVDTMNEPFMYLCFSKTPALSFSGDCRPFAEAADGTVLGEAVVMFALKRLADAEADHDRIYAVIRGLGSSSDGHAGAIYAPTPGGQARALRRAYAAAGYQPDTVELVEAHGTGTKVGDATEFAALSEVFTATGRTSGPWCALGSVKSQVGHTKCAAGAVGLLKAVLALHHKVLPPTIKVDRPDPQLEMDSSPLYLNTVARPWVAASGHPRRASVSSFGFGGTNFHVTVEEHLGDGQARRVRTMPDELVLASGDTAAALLAGLEFDGSLADVARRSQSTFDPAAPYRLAIVATDPANLRAKLGRATQLLEKGSFSTPDGIYCGVGTAAPGRVAFLFPGQGAQYVGMSGDLTMRLPAAQEVWTAAERELPGLRDVMFPPPAFTSSEKDDQEARLTATEWAQPALAVHSTIVLELLRALGVRPDAVAGHSFGELVALHAAGSIDAATLLSLARRRGELMRDAVDEEGAMLAVQGIADVIDALMDDAPSDLWVANHNGPAEVVLSGTLEAIEVLERKLSGRGASVKRLNTAAAFHSPLVAAASEPLRAFADEVSVVEPSLPVYGNADAACYPPDAVQTRDRLATQLASPVRFAETVEAMYAAGVRCFVEVGPGTTLTGMVGRILAGREHLAVRTDRRGLDGVTGLHQALGQLAVHGLAMDFSVLWADHAPSAVQPRHSSATVTISGGNRRLYPPPGGVEELPPPNPERSAVDARPVRGAAEAHTSSPAPAGASSMPEQRGSDADILHTLRTVIAEKTGYPLEVIGDDMDLEIDLGVDSIKRVEVLSALREKIQLGGREQATDLIKVRTIGELAVRLRGEGDAPGLVRRVLRTVPATVEDTAMPGLDAGPVMVTDDGGGVAHEMVARLEARGFAATVVSEVPSGAKRVVLLEGLRRVDSVADAIAAQRAAFRSARAVADSCAVLVTVQDTGGDFGLGGGDSDRAWLGGLAALARTAAREWPQSAVKAIDCERGDRSAAEVAEAIVTELCGGGSALDVGLRADGTRTILADTEVPARSDGGTALGPDAVLVVTGGARGVTAAAIRALARQHRPRLALIGRTELTEESADVAAAHDEAALLRIFARPGVSPAAARARARAVLAAREVRRTLAELEQTGAMVSYQALDVTDDAAVTRAVSEIRRQWGPITGIVHGAGVLADKRIGDKTDDAFDRVFGTKVAGLRALLAATAADPLRLLCAFSSVVARFGNAGQCDYAMANETLGHVLAAEAARRPGCLVRSLLWGPWQGGMVRDALAAHFHHEGIPLIQEAAGAAAFVTELATGPGAVPVMLVAEHGVRGGSAGARRFP</sequence>
<dbReference type="PANTHER" id="PTHR43074">
    <property type="entry name" value="OMEGA-3 POLYUNSATURATED FATTY ACID SYNTHASE PFAB-RELATED"/>
    <property type="match status" value="1"/>
</dbReference>
<dbReference type="SMART" id="SM00827">
    <property type="entry name" value="PKS_AT"/>
    <property type="match status" value="1"/>
</dbReference>
<evidence type="ECO:0000259" key="5">
    <source>
        <dbReference type="PROSITE" id="PS50075"/>
    </source>
</evidence>
<dbReference type="InterPro" id="IPR014043">
    <property type="entry name" value="Acyl_transferase_dom"/>
</dbReference>